<dbReference type="Pfam" id="PF13644">
    <property type="entry name" value="DKNYY"/>
    <property type="match status" value="2"/>
</dbReference>
<proteinExistence type="predicted"/>
<gene>
    <name evidence="1" type="ORF">ADS77_07680</name>
</gene>
<evidence type="ECO:0000313" key="1">
    <source>
        <dbReference type="EMBL" id="KPH63787.1"/>
    </source>
</evidence>
<dbReference type="InterPro" id="IPR027375">
    <property type="entry name" value="DKNYY"/>
</dbReference>
<sequence>MDFWTCIFVLFAFFAVLQLLNSLFPTLKNKSTLFNFLVSPSMVFSGPVDSERSDSYYYSVNKKQIRFSPMGNWFSLGNSLVEGADIDSFEVIARNFAKDKYQLYYGCHVISGQVDYDSFEIIEHDVIRDKYHVFIHKRSVSFAMASQLRPEQQFIILGGADPATFILMNDFWAKDCNHHYYNFVRQNIGYDTFSHLTESIVKDQHSVFIKCDDTFNRTAVSGVGVKAFDERYIYDDNHLYWYQGKYEQDIDGSFNTTTWLECVPYKDINTLKVLDDDYFIIDSKVYLGAEELPNAKANEFELLSNFAFGCDSQQVFYLAKPLEKVVPEHFALLSPSGNYSSDKNHLYFKQQLIGPYSDERVELSNNDFLKTTDAVYYQGTQLESVDVQEFALLERFAMYGCDGKTVYFGHHKIHGVDLDSMEVVNRDKLLKDADAVYWHEKKVLGADPKTFTISHRDYDKYDCEDDYYFYKEAERVGKK</sequence>
<reference evidence="1 2" key="1">
    <citation type="submission" date="2015-08" db="EMBL/GenBank/DDBJ databases">
        <title>Draft Genome Sequence of Pseudoalteromonas porphyrae UCD-SED14.</title>
        <authorList>
            <person name="Coil D.A."/>
            <person name="Jospin G."/>
            <person name="Lee R.D."/>
            <person name="Eisen J.A."/>
        </authorList>
    </citation>
    <scope>NUCLEOTIDE SEQUENCE [LARGE SCALE GENOMIC DNA]</scope>
    <source>
        <strain evidence="1 2">UCD-SED14</strain>
    </source>
</reference>
<protein>
    <recommendedName>
        <fullName evidence="3">DKNYY family protein</fullName>
    </recommendedName>
</protein>
<dbReference type="RefSeq" id="WP_054453760.1">
    <property type="nucleotide sequence ID" value="NZ_LHPH01000007.1"/>
</dbReference>
<dbReference type="Proteomes" id="UP000037848">
    <property type="component" value="Unassembled WGS sequence"/>
</dbReference>
<organism evidence="1 2">
    <name type="scientific">Pseudoalteromonas porphyrae</name>
    <dbReference type="NCBI Taxonomy" id="187330"/>
    <lineage>
        <taxon>Bacteria</taxon>
        <taxon>Pseudomonadati</taxon>
        <taxon>Pseudomonadota</taxon>
        <taxon>Gammaproteobacteria</taxon>
        <taxon>Alteromonadales</taxon>
        <taxon>Pseudoalteromonadaceae</taxon>
        <taxon>Pseudoalteromonas</taxon>
    </lineage>
</organism>
<name>A0A0N1MTZ5_9GAMM</name>
<dbReference type="AlphaFoldDB" id="A0A0N1MTZ5"/>
<keyword evidence="2" id="KW-1185">Reference proteome</keyword>
<dbReference type="OrthoDB" id="6286889at2"/>
<dbReference type="STRING" id="187330.AMS58_02615"/>
<accession>A0A0N1MTZ5</accession>
<evidence type="ECO:0000313" key="2">
    <source>
        <dbReference type="Proteomes" id="UP000037848"/>
    </source>
</evidence>
<comment type="caution">
    <text evidence="1">The sequence shown here is derived from an EMBL/GenBank/DDBJ whole genome shotgun (WGS) entry which is preliminary data.</text>
</comment>
<dbReference type="PATRIC" id="fig|187330.3.peg.3573"/>
<evidence type="ECO:0008006" key="3">
    <source>
        <dbReference type="Google" id="ProtNLM"/>
    </source>
</evidence>
<dbReference type="EMBL" id="LHPH01000007">
    <property type="protein sequence ID" value="KPH63787.1"/>
    <property type="molecule type" value="Genomic_DNA"/>
</dbReference>